<name>A0AA86YY61_PROST</name>
<dbReference type="EMBL" id="ABJD02000101">
    <property type="protein sequence ID" value="EDU58587.1"/>
    <property type="molecule type" value="Genomic_DNA"/>
</dbReference>
<accession>A0AA86YY61</accession>
<evidence type="ECO:0000313" key="2">
    <source>
        <dbReference type="Proteomes" id="UP000004506"/>
    </source>
</evidence>
<comment type="caution">
    <text evidence="1">The sequence shown here is derived from an EMBL/GenBank/DDBJ whole genome shotgun (WGS) entry which is preliminary data.</text>
</comment>
<reference evidence="2" key="1">
    <citation type="submission" date="2008-04" db="EMBL/GenBank/DDBJ databases">
        <title>Draft genome sequence of Providencia stuartii (ATCC 25827).</title>
        <authorList>
            <person name="Sudarsanam P."/>
            <person name="Ley R."/>
            <person name="Guruge J."/>
            <person name="Turnbaugh P.J."/>
            <person name="Mahowald M."/>
            <person name="Liep D."/>
            <person name="Gordon J."/>
        </authorList>
    </citation>
    <scope>NUCLEOTIDE SEQUENCE [LARGE SCALE GENOMIC DNA]</scope>
    <source>
        <strain evidence="2">ATCC 25827</strain>
    </source>
</reference>
<proteinExistence type="predicted"/>
<evidence type="ECO:0000313" key="1">
    <source>
        <dbReference type="EMBL" id="EDU58587.1"/>
    </source>
</evidence>
<reference evidence="2" key="2">
    <citation type="submission" date="2008-04" db="EMBL/GenBank/DDBJ databases">
        <title>Draft genome sequence of Providencia stuartii(ATCC 25827).</title>
        <authorList>
            <person name="Sudarsanam P."/>
            <person name="Ley R."/>
            <person name="Guruge J."/>
            <person name="Turnbaugh P.J."/>
            <person name="Mahowald M."/>
            <person name="Liep D."/>
            <person name="Gordon J."/>
        </authorList>
    </citation>
    <scope>NUCLEOTIDE SEQUENCE [LARGE SCALE GENOMIC DNA]</scope>
    <source>
        <strain evidence="2">ATCC 25827</strain>
    </source>
</reference>
<organism evidence="1 2">
    <name type="scientific">Providencia stuartii ATCC 25827</name>
    <dbReference type="NCBI Taxonomy" id="471874"/>
    <lineage>
        <taxon>Bacteria</taxon>
        <taxon>Pseudomonadati</taxon>
        <taxon>Pseudomonadota</taxon>
        <taxon>Gammaproteobacteria</taxon>
        <taxon>Enterobacterales</taxon>
        <taxon>Morganellaceae</taxon>
        <taxon>Providencia</taxon>
    </lineage>
</organism>
<dbReference type="AlphaFoldDB" id="A0AA86YY61"/>
<dbReference type="Proteomes" id="UP000004506">
    <property type="component" value="Unassembled WGS sequence"/>
</dbReference>
<sequence>MSVYHLGFSSLKHQADVQRYFSRINIESYSGFDLISLTAK</sequence>
<reference evidence="1 2" key="3">
    <citation type="submission" date="2008-05" db="EMBL/GenBank/DDBJ databases">
        <authorList>
            <person name="Fulton L."/>
            <person name="Clifton S."/>
            <person name="Fulton B."/>
            <person name="Xu J."/>
            <person name="Minx P."/>
            <person name="Pepin K.H."/>
            <person name="Johnson M."/>
            <person name="Thiruvilangam P."/>
            <person name="Bhonagiri V."/>
            <person name="Nash W.E."/>
            <person name="Mardis E.R."/>
            <person name="Wilson R.K."/>
        </authorList>
    </citation>
    <scope>NUCLEOTIDE SEQUENCE [LARGE SCALE GENOMIC DNA]</scope>
    <source>
        <strain evidence="1 2">ATCC 25827</strain>
    </source>
</reference>
<gene>
    <name evidence="1" type="ORF">PROSTU_01763</name>
</gene>
<protein>
    <submittedName>
        <fullName evidence="1">Uncharacterized protein</fullName>
    </submittedName>
</protein>